<dbReference type="PANTHER" id="PTHR45527">
    <property type="entry name" value="NONRIBOSOMAL PEPTIDE SYNTHETASE"/>
    <property type="match status" value="1"/>
</dbReference>
<dbReference type="GO" id="GO:0044550">
    <property type="term" value="P:secondary metabolite biosynthetic process"/>
    <property type="evidence" value="ECO:0007669"/>
    <property type="project" value="TreeGrafter"/>
</dbReference>
<dbReference type="InterPro" id="IPR009081">
    <property type="entry name" value="PP-bd_ACP"/>
</dbReference>
<evidence type="ECO:0000313" key="4">
    <source>
        <dbReference type="EMBL" id="XBP94834.1"/>
    </source>
</evidence>
<reference evidence="5" key="2">
    <citation type="submission" date="2024-06" db="EMBL/GenBank/DDBJ databases">
        <title>Micromonospora mangrovi CCTCC AA 2012012 genome sequences.</title>
        <authorList>
            <person name="Gao J."/>
        </authorList>
    </citation>
    <scope>NUCLEOTIDE SEQUENCE</scope>
    <source>
        <strain evidence="5">CCTCC AA 2012012</strain>
    </source>
</reference>
<dbReference type="InterPro" id="IPR025110">
    <property type="entry name" value="AMP-bd_C"/>
</dbReference>
<reference evidence="4" key="1">
    <citation type="submission" date="2024-01" db="EMBL/GenBank/DDBJ databases">
        <title>The genome sequence of Micromonospora mangrovi CCTCC AA 2012012.</title>
        <authorList>
            <person name="Gao J."/>
        </authorList>
    </citation>
    <scope>NUCLEOTIDE SEQUENCE</scope>
    <source>
        <strain evidence="4">CCTCC AA 2012012</strain>
    </source>
</reference>
<evidence type="ECO:0000259" key="3">
    <source>
        <dbReference type="PROSITE" id="PS50075"/>
    </source>
</evidence>
<evidence type="ECO:0000313" key="5">
    <source>
        <dbReference type="EMBL" id="XCH75537.1"/>
    </source>
</evidence>
<dbReference type="Pfam" id="PF00501">
    <property type="entry name" value="AMP-binding"/>
    <property type="match status" value="1"/>
</dbReference>
<dbReference type="SUPFAM" id="SSF56801">
    <property type="entry name" value="Acetyl-CoA synthetase-like"/>
    <property type="match status" value="1"/>
</dbReference>
<dbReference type="EMBL" id="CP159342">
    <property type="protein sequence ID" value="XCH75537.1"/>
    <property type="molecule type" value="Genomic_DNA"/>
</dbReference>
<dbReference type="InterPro" id="IPR006162">
    <property type="entry name" value="Ppantetheine_attach_site"/>
</dbReference>
<dbReference type="PROSITE" id="PS00455">
    <property type="entry name" value="AMP_BINDING"/>
    <property type="match status" value="1"/>
</dbReference>
<name>A0AAU7MBD7_9ACTN</name>
<dbReference type="GO" id="GO:0031177">
    <property type="term" value="F:phosphopantetheine binding"/>
    <property type="evidence" value="ECO:0007669"/>
    <property type="project" value="InterPro"/>
</dbReference>
<dbReference type="PANTHER" id="PTHR45527:SF1">
    <property type="entry name" value="FATTY ACID SYNTHASE"/>
    <property type="match status" value="1"/>
</dbReference>
<dbReference type="PROSITE" id="PS00012">
    <property type="entry name" value="PHOSPHOPANTETHEINE"/>
    <property type="match status" value="1"/>
</dbReference>
<protein>
    <submittedName>
        <fullName evidence="4">Non-ribosomal peptide synthetase</fullName>
    </submittedName>
</protein>
<dbReference type="InterPro" id="IPR010071">
    <property type="entry name" value="AA_adenyl_dom"/>
</dbReference>
<dbReference type="AlphaFoldDB" id="A0AAU7MBD7"/>
<dbReference type="Gene3D" id="3.30.300.30">
    <property type="match status" value="1"/>
</dbReference>
<dbReference type="PROSITE" id="PS50075">
    <property type="entry name" value="CARRIER"/>
    <property type="match status" value="1"/>
</dbReference>
<dbReference type="InterPro" id="IPR020845">
    <property type="entry name" value="AMP-binding_CS"/>
</dbReference>
<keyword evidence="1" id="KW-0596">Phosphopantetheine</keyword>
<dbReference type="SUPFAM" id="SSF47336">
    <property type="entry name" value="ACP-like"/>
    <property type="match status" value="1"/>
</dbReference>
<dbReference type="EMBL" id="CP157762">
    <property type="protein sequence ID" value="XBP94834.1"/>
    <property type="molecule type" value="Genomic_DNA"/>
</dbReference>
<dbReference type="GO" id="GO:0005737">
    <property type="term" value="C:cytoplasm"/>
    <property type="evidence" value="ECO:0007669"/>
    <property type="project" value="TreeGrafter"/>
</dbReference>
<dbReference type="Gene3D" id="3.40.50.12780">
    <property type="entry name" value="N-terminal domain of ligase-like"/>
    <property type="match status" value="1"/>
</dbReference>
<dbReference type="InterPro" id="IPR020806">
    <property type="entry name" value="PKS_PP-bd"/>
</dbReference>
<dbReference type="InterPro" id="IPR000873">
    <property type="entry name" value="AMP-dep_synth/lig_dom"/>
</dbReference>
<dbReference type="RefSeq" id="WP_350935100.1">
    <property type="nucleotide sequence ID" value="NZ_CP157762.1"/>
</dbReference>
<keyword evidence="2" id="KW-0597">Phosphoprotein</keyword>
<gene>
    <name evidence="5" type="ORF">ABUL08_05455</name>
    <name evidence="4" type="ORF">VK199_05410</name>
</gene>
<dbReference type="Gene3D" id="1.10.1200.10">
    <property type="entry name" value="ACP-like"/>
    <property type="match status" value="1"/>
</dbReference>
<organism evidence="4">
    <name type="scientific">Micromonospora sp. CCTCC AA 2012012</name>
    <dbReference type="NCBI Taxonomy" id="3111921"/>
    <lineage>
        <taxon>Bacteria</taxon>
        <taxon>Bacillati</taxon>
        <taxon>Actinomycetota</taxon>
        <taxon>Actinomycetes</taxon>
        <taxon>Micromonosporales</taxon>
        <taxon>Micromonosporaceae</taxon>
        <taxon>Micromonospora</taxon>
    </lineage>
</organism>
<dbReference type="SMART" id="SM00823">
    <property type="entry name" value="PKS_PP"/>
    <property type="match status" value="1"/>
</dbReference>
<sequence length="605" mass="63263">MGSVVVPSLVAEWGVRTPGAVAVSAGDEVLSYGDLVERADRLARSLVERGVRRGEVVGVCAGRGVDLVVALLGVMRAGAAYLPLDPGHPVERLRFMVQDAGARFVVVDGGAGAELSEAAELVEVGAVDGSLDGVVLPEVGSGDLAYVIYTSGSTGVPKGVAVEHGAVGRLFGRVGEWIDWSAADVWSCYHSVAFDFSVWELWGALTSGGRVELVSYEDSRDPVAFARLLGERDITMASLTPSALLRLMPHLVGEGVPGGLRHVVLGGEAVRAGQIAGLLELGERPRVWNLYGITETTVHATVRELSAGDVEGAGSPIGVPLSDLTFVVVDAGLGDVAAGALVEEVPVGQAGELWISGAGVARGYVNRPELTALRFVDAVVGGVSGRWYRTGDEVRWGSEFEYVGRLDRQVQLRGFRIELGEVEAALAAREGVAAAVVELVDDADGPRLAAFVTPAAGAGDASVGTLEDVREWLSGRLPEHMLPSTVSVVASLPVTVNGKLDRDALRAMDAQPLPTRGGDDDLVTDTERLLAGIWSDVLGKSPIGRDDYFFTIGGDSMLALRLVALISKTVGTRVGIATLYRNPTIAELGAWVDAALEKKAAGAAR</sequence>
<dbReference type="GO" id="GO:0043041">
    <property type="term" value="P:amino acid activation for nonribosomal peptide biosynthetic process"/>
    <property type="evidence" value="ECO:0007669"/>
    <property type="project" value="TreeGrafter"/>
</dbReference>
<accession>A0AAU7MBD7</accession>
<dbReference type="Pfam" id="PF13193">
    <property type="entry name" value="AMP-binding_C"/>
    <property type="match status" value="1"/>
</dbReference>
<evidence type="ECO:0000256" key="2">
    <source>
        <dbReference type="ARBA" id="ARBA00022553"/>
    </source>
</evidence>
<dbReference type="NCBIfam" id="TIGR01733">
    <property type="entry name" value="AA-adenyl-dom"/>
    <property type="match status" value="1"/>
</dbReference>
<dbReference type="InterPro" id="IPR045851">
    <property type="entry name" value="AMP-bd_C_sf"/>
</dbReference>
<dbReference type="Pfam" id="PF00550">
    <property type="entry name" value="PP-binding"/>
    <property type="match status" value="1"/>
</dbReference>
<proteinExistence type="predicted"/>
<dbReference type="InterPro" id="IPR036736">
    <property type="entry name" value="ACP-like_sf"/>
</dbReference>
<dbReference type="InterPro" id="IPR042099">
    <property type="entry name" value="ANL_N_sf"/>
</dbReference>
<dbReference type="FunFam" id="3.40.50.980:FF:000001">
    <property type="entry name" value="Non-ribosomal peptide synthetase"/>
    <property type="match status" value="1"/>
</dbReference>
<feature type="domain" description="Carrier" evidence="3">
    <location>
        <begin position="521"/>
        <end position="596"/>
    </location>
</feature>
<evidence type="ECO:0000256" key="1">
    <source>
        <dbReference type="ARBA" id="ARBA00022450"/>
    </source>
</evidence>